<dbReference type="InterPro" id="IPR003888">
    <property type="entry name" value="FYrich_N"/>
</dbReference>
<dbReference type="EMBL" id="JH816022">
    <property type="protein sequence ID" value="EKC40716.1"/>
    <property type="molecule type" value="Genomic_DNA"/>
</dbReference>
<dbReference type="Gene3D" id="3.30.160.360">
    <property type="match status" value="1"/>
</dbReference>
<dbReference type="FunCoup" id="K1S0C1">
    <property type="interactions" value="614"/>
</dbReference>
<sequence length="440" mass="48581">MDPNKIFSQNSAFLQQYQADLSKQTSQENVSRHISLLTGKTAQLRNASGTSLLKTSQEGPLVSGAGTSRPQLTQVIKKPQGMTIVKKSPATRVVVGGKATSVTRPAPVNPYYKRWKRLKRMNASVCDEVIHVEEKIAKAKEERRCLLRKLLHYESLKDGFPPSGKASPADSGNKTQVTAMETNPEPAIIKSKSKKKSTGSGDKKKMGTAPTVSKEIIETIQTKSKKSKSAVTRRVVPPLQLDSMGRPIFPLVIGDLTLHSLGEIVIDRPSFHNPQCIFPEGFCTTRYYASTVGMEILEPSGRGADFFGLIHPVIQNLIQSSPGAKRCSNYKWVKFEISKTDTNESVGTEMLQDPTIGYDAFRVALIKGKSMSHYDYILIPVAVDSMDTDLCSWCLPNNYIFIRLMANLYFLFLGGIKHQMPFESSGSLRSLLMTKTAGKT</sequence>
<proteinExistence type="predicted"/>
<dbReference type="GO" id="GO:0005634">
    <property type="term" value="C:nucleus"/>
    <property type="evidence" value="ECO:0007669"/>
    <property type="project" value="UniProtKB-SubCell"/>
</dbReference>
<dbReference type="Pfam" id="PF05965">
    <property type="entry name" value="FYRC"/>
    <property type="match status" value="1"/>
</dbReference>
<accession>K1S0C1</accession>
<dbReference type="PANTHER" id="PTHR22715">
    <property type="entry name" value="TRANSFORMING GROWTH FACTOR BETA REGULATED GENE 1"/>
    <property type="match status" value="1"/>
</dbReference>
<evidence type="ECO:0000256" key="1">
    <source>
        <dbReference type="ARBA" id="ARBA00004123"/>
    </source>
</evidence>
<gene>
    <name evidence="4" type="ORF">CGI_10020595</name>
</gene>
<dbReference type="PROSITE" id="PS51542">
    <property type="entry name" value="FYRN"/>
    <property type="match status" value="1"/>
</dbReference>
<dbReference type="PROSITE" id="PS51543">
    <property type="entry name" value="FYRC"/>
    <property type="match status" value="1"/>
</dbReference>
<evidence type="ECO:0000313" key="4">
    <source>
        <dbReference type="EMBL" id="EKC40716.1"/>
    </source>
</evidence>
<evidence type="ECO:0000256" key="2">
    <source>
        <dbReference type="ARBA" id="ARBA00023242"/>
    </source>
</evidence>
<evidence type="ECO:0000256" key="3">
    <source>
        <dbReference type="SAM" id="MobiDB-lite"/>
    </source>
</evidence>
<comment type="subcellular location">
    <subcellularLocation>
        <location evidence="1">Nucleus</location>
    </subcellularLocation>
</comment>
<name>K1S0C1_MAGGI</name>
<dbReference type="GO" id="GO:0051726">
    <property type="term" value="P:regulation of cell cycle"/>
    <property type="evidence" value="ECO:0007669"/>
    <property type="project" value="TreeGrafter"/>
</dbReference>
<feature type="compositionally biased region" description="Polar residues" evidence="3">
    <location>
        <begin position="170"/>
        <end position="181"/>
    </location>
</feature>
<organism evidence="4">
    <name type="scientific">Magallana gigas</name>
    <name type="common">Pacific oyster</name>
    <name type="synonym">Crassostrea gigas</name>
    <dbReference type="NCBI Taxonomy" id="29159"/>
    <lineage>
        <taxon>Eukaryota</taxon>
        <taxon>Metazoa</taxon>
        <taxon>Spiralia</taxon>
        <taxon>Lophotrochozoa</taxon>
        <taxon>Mollusca</taxon>
        <taxon>Bivalvia</taxon>
        <taxon>Autobranchia</taxon>
        <taxon>Pteriomorphia</taxon>
        <taxon>Ostreida</taxon>
        <taxon>Ostreoidea</taxon>
        <taxon>Ostreidae</taxon>
        <taxon>Magallana</taxon>
    </lineage>
</organism>
<dbReference type="AlphaFoldDB" id="K1S0C1"/>
<dbReference type="InterPro" id="IPR003889">
    <property type="entry name" value="FYrich_C"/>
</dbReference>
<dbReference type="InterPro" id="IPR040092">
    <property type="entry name" value="TBRG1"/>
</dbReference>
<keyword evidence="2" id="KW-0539">Nucleus</keyword>
<reference evidence="4" key="1">
    <citation type="journal article" date="2012" name="Nature">
        <title>The oyster genome reveals stress adaptation and complexity of shell formation.</title>
        <authorList>
            <person name="Zhang G."/>
            <person name="Fang X."/>
            <person name="Guo X."/>
            <person name="Li L."/>
            <person name="Luo R."/>
            <person name="Xu F."/>
            <person name="Yang P."/>
            <person name="Zhang L."/>
            <person name="Wang X."/>
            <person name="Qi H."/>
            <person name="Xiong Z."/>
            <person name="Que H."/>
            <person name="Xie Y."/>
            <person name="Holland P.W."/>
            <person name="Paps J."/>
            <person name="Zhu Y."/>
            <person name="Wu F."/>
            <person name="Chen Y."/>
            <person name="Wang J."/>
            <person name="Peng C."/>
            <person name="Meng J."/>
            <person name="Yang L."/>
            <person name="Liu J."/>
            <person name="Wen B."/>
            <person name="Zhang N."/>
            <person name="Huang Z."/>
            <person name="Zhu Q."/>
            <person name="Feng Y."/>
            <person name="Mount A."/>
            <person name="Hedgecock D."/>
            <person name="Xu Z."/>
            <person name="Liu Y."/>
            <person name="Domazet-Loso T."/>
            <person name="Du Y."/>
            <person name="Sun X."/>
            <person name="Zhang S."/>
            <person name="Liu B."/>
            <person name="Cheng P."/>
            <person name="Jiang X."/>
            <person name="Li J."/>
            <person name="Fan D."/>
            <person name="Wang W."/>
            <person name="Fu W."/>
            <person name="Wang T."/>
            <person name="Wang B."/>
            <person name="Zhang J."/>
            <person name="Peng Z."/>
            <person name="Li Y."/>
            <person name="Li N."/>
            <person name="Wang J."/>
            <person name="Chen M."/>
            <person name="He Y."/>
            <person name="Tan F."/>
            <person name="Song X."/>
            <person name="Zheng Q."/>
            <person name="Huang R."/>
            <person name="Yang H."/>
            <person name="Du X."/>
            <person name="Chen L."/>
            <person name="Yang M."/>
            <person name="Gaffney P.M."/>
            <person name="Wang S."/>
            <person name="Luo L."/>
            <person name="She Z."/>
            <person name="Ming Y."/>
            <person name="Huang W."/>
            <person name="Zhang S."/>
            <person name="Huang B."/>
            <person name="Zhang Y."/>
            <person name="Qu T."/>
            <person name="Ni P."/>
            <person name="Miao G."/>
            <person name="Wang J."/>
            <person name="Wang Q."/>
            <person name="Steinberg C.E."/>
            <person name="Wang H."/>
            <person name="Li N."/>
            <person name="Qian L."/>
            <person name="Zhang G."/>
            <person name="Li Y."/>
            <person name="Yang H."/>
            <person name="Liu X."/>
            <person name="Wang J."/>
            <person name="Yin Y."/>
            <person name="Wang J."/>
        </authorList>
    </citation>
    <scope>NUCLEOTIDE SEQUENCE [LARGE SCALE GENOMIC DNA]</scope>
    <source>
        <strain evidence="4">05x7-T-G4-1.051#20</strain>
    </source>
</reference>
<dbReference type="Pfam" id="PF05964">
    <property type="entry name" value="FYRN"/>
    <property type="match status" value="1"/>
</dbReference>
<dbReference type="HOGENOM" id="CLU_622957_0_0_1"/>
<dbReference type="PANTHER" id="PTHR22715:SF0">
    <property type="entry name" value="TRANSFORMING GROWTH FACTOR BETA REGULATOR 1"/>
    <property type="match status" value="1"/>
</dbReference>
<dbReference type="InParanoid" id="K1S0C1"/>
<feature type="region of interest" description="Disordered" evidence="3">
    <location>
        <begin position="157"/>
        <end position="210"/>
    </location>
</feature>
<protein>
    <submittedName>
        <fullName evidence="4">Transforming growth factor beta regulator 1</fullName>
    </submittedName>
</protein>